<dbReference type="InterPro" id="IPR025660">
    <property type="entry name" value="Pept_his_AS"/>
</dbReference>
<feature type="chain" id="PRO_5046112058" evidence="7">
    <location>
        <begin position="17"/>
        <end position="725"/>
    </location>
</feature>
<evidence type="ECO:0000259" key="9">
    <source>
        <dbReference type="SMART" id="SM00848"/>
    </source>
</evidence>
<dbReference type="InterPro" id="IPR013201">
    <property type="entry name" value="Prot_inhib_I29"/>
</dbReference>
<dbReference type="Pfam" id="PF00112">
    <property type="entry name" value="Peptidase_C1"/>
    <property type="match status" value="4"/>
</dbReference>
<evidence type="ECO:0000256" key="6">
    <source>
        <dbReference type="ARBA" id="ARBA00023157"/>
    </source>
</evidence>
<keyword evidence="6" id="KW-1015">Disulfide bond</keyword>
<dbReference type="PROSITE" id="PS00639">
    <property type="entry name" value="THIOL_PROTEASE_HIS"/>
    <property type="match status" value="2"/>
</dbReference>
<dbReference type="InterPro" id="IPR000668">
    <property type="entry name" value="Peptidase_C1A_C"/>
</dbReference>
<evidence type="ECO:0000259" key="8">
    <source>
        <dbReference type="SMART" id="SM00645"/>
    </source>
</evidence>
<dbReference type="PROSITE" id="PS00139">
    <property type="entry name" value="THIOL_PROTEASE_CYS"/>
    <property type="match status" value="2"/>
</dbReference>
<evidence type="ECO:0000256" key="5">
    <source>
        <dbReference type="ARBA" id="ARBA00023145"/>
    </source>
</evidence>
<organism evidence="10 11">
    <name type="scientific">Polypterus senegalus</name>
    <name type="common">Senegal bichir</name>
    <dbReference type="NCBI Taxonomy" id="55291"/>
    <lineage>
        <taxon>Eukaryota</taxon>
        <taxon>Metazoa</taxon>
        <taxon>Chordata</taxon>
        <taxon>Craniata</taxon>
        <taxon>Vertebrata</taxon>
        <taxon>Euteleostomi</taxon>
        <taxon>Actinopterygii</taxon>
        <taxon>Polypteriformes</taxon>
        <taxon>Polypteridae</taxon>
        <taxon>Polypterus</taxon>
    </lineage>
</organism>
<dbReference type="PANTHER" id="PTHR12411">
    <property type="entry name" value="CYSTEINE PROTEASE FAMILY C1-RELATED"/>
    <property type="match status" value="1"/>
</dbReference>
<keyword evidence="4" id="KW-0788">Thiol protease</keyword>
<accession>A0ABS2YVA6</accession>
<dbReference type="InterPro" id="IPR013128">
    <property type="entry name" value="Peptidase_C1A"/>
</dbReference>
<dbReference type="InterPro" id="IPR000169">
    <property type="entry name" value="Pept_cys_AS"/>
</dbReference>
<feature type="domain" description="Peptidase C1A papain C-terminal" evidence="8">
    <location>
        <begin position="118"/>
        <end position="289"/>
    </location>
</feature>
<feature type="domain" description="Cathepsin propeptide inhibitor" evidence="9">
    <location>
        <begin position="26"/>
        <end position="86"/>
    </location>
</feature>
<dbReference type="Gene3D" id="1.10.287.2250">
    <property type="match status" value="1"/>
</dbReference>
<protein>
    <submittedName>
        <fullName evidence="10">CATL2 protein</fullName>
    </submittedName>
</protein>
<proteinExistence type="inferred from homology"/>
<gene>
    <name evidence="10" type="primary">Ctsv_3</name>
    <name evidence="10" type="ORF">GTO92_0020768</name>
</gene>
<keyword evidence="11" id="KW-1185">Reference proteome</keyword>
<dbReference type="EMBL" id="JAAWVN010007908">
    <property type="protein sequence ID" value="MBN3290418.1"/>
    <property type="molecule type" value="Genomic_DNA"/>
</dbReference>
<dbReference type="PRINTS" id="PR00705">
    <property type="entry name" value="PAPAIN"/>
</dbReference>
<comment type="caution">
    <text evidence="10">The sequence shown here is derived from an EMBL/GenBank/DDBJ whole genome shotgun (WGS) entry which is preliminary data.</text>
</comment>
<evidence type="ECO:0000256" key="7">
    <source>
        <dbReference type="SAM" id="SignalP"/>
    </source>
</evidence>
<keyword evidence="7" id="KW-0732">Signal</keyword>
<dbReference type="InterPro" id="IPR039417">
    <property type="entry name" value="Peptidase_C1A_papain-like"/>
</dbReference>
<evidence type="ECO:0000256" key="1">
    <source>
        <dbReference type="ARBA" id="ARBA00008455"/>
    </source>
</evidence>
<feature type="non-terminal residue" evidence="10">
    <location>
        <position position="725"/>
    </location>
</feature>
<evidence type="ECO:0000256" key="2">
    <source>
        <dbReference type="ARBA" id="ARBA00022670"/>
    </source>
</evidence>
<feature type="domain" description="Cathepsin propeptide inhibitor" evidence="9">
    <location>
        <begin position="281"/>
        <end position="343"/>
    </location>
</feature>
<dbReference type="Gene3D" id="3.90.70.10">
    <property type="entry name" value="Cysteine proteinases"/>
    <property type="match status" value="3"/>
</dbReference>
<name>A0ABS2YVA6_POLSE</name>
<feature type="signal peptide" evidence="7">
    <location>
        <begin position="1"/>
        <end position="16"/>
    </location>
</feature>
<dbReference type="SMART" id="SM00645">
    <property type="entry name" value="Pept_C1"/>
    <property type="match status" value="2"/>
</dbReference>
<dbReference type="SUPFAM" id="SSF54001">
    <property type="entry name" value="Cysteine proteinases"/>
    <property type="match status" value="4"/>
</dbReference>
<keyword evidence="2" id="KW-0645">Protease</keyword>
<feature type="domain" description="Cathepsin propeptide inhibitor" evidence="9">
    <location>
        <begin position="395"/>
        <end position="447"/>
    </location>
</feature>
<dbReference type="InterPro" id="IPR038765">
    <property type="entry name" value="Papain-like_cys_pep_sf"/>
</dbReference>
<dbReference type="CDD" id="cd02248">
    <property type="entry name" value="Peptidase_C1A"/>
    <property type="match status" value="2"/>
</dbReference>
<evidence type="ECO:0000313" key="10">
    <source>
        <dbReference type="EMBL" id="MBN3290418.1"/>
    </source>
</evidence>
<comment type="similarity">
    <text evidence="1">Belongs to the peptidase C1 family.</text>
</comment>
<evidence type="ECO:0000313" key="11">
    <source>
        <dbReference type="Proteomes" id="UP001166052"/>
    </source>
</evidence>
<evidence type="ECO:0000256" key="3">
    <source>
        <dbReference type="ARBA" id="ARBA00022801"/>
    </source>
</evidence>
<keyword evidence="3" id="KW-0378">Hydrolase</keyword>
<dbReference type="SMART" id="SM00848">
    <property type="entry name" value="Inhibitor_I29"/>
    <property type="match status" value="3"/>
</dbReference>
<dbReference type="Proteomes" id="UP001166052">
    <property type="component" value="Unassembled WGS sequence"/>
</dbReference>
<feature type="non-terminal residue" evidence="10">
    <location>
        <position position="1"/>
    </location>
</feature>
<keyword evidence="5" id="KW-0865">Zymogen</keyword>
<evidence type="ECO:0000256" key="4">
    <source>
        <dbReference type="ARBA" id="ARBA00022807"/>
    </source>
</evidence>
<sequence length="725" mass="82113">MKCLIITVTLVGAVTAASLLLEDLEFYAWKLKHGKSYRSNEEEVHRKEIWLANRKYVLLHNMEADQGIKSYMLGMNFFADLTNQEYRQITFKGCLGRFNSTKLRQVSTLLWQREGNFLPTSVDWRNQGYVTDVKDQKECGSCWAFSATGALEGQQFRKTGTLVSLSEQQLVDCSQGYGNYGCGGGLMNQAFQYIEENRGVDTEESYPYEARVTKGVGPTHNITGKISIFDDKASPTTSMCIYNEPQCSSENLDHGVLAVGYGTKNNQDYWLVKNREVIIQFFKFASLVLLGKSYRSTEEETRHRETWLVNRKRVIMHNMLADKGIKTFWLGMTYFADLSNVSLSSLYIASILPDDPREGTPAMFADSLRVKCLVLAIALLVAVTADSVSVEDQEFYEWKIEHNEAHHKETWMTNRKYVIMHNMLADRGIKTYWLGMTYFADLTNEEYKQIAFRGCFGRFNTSKFNQSSSVRELYEQDLPASVDWRTKGYVTDIKNQKDCGSCWAFSATGALEGQHFKRTKTLVSLSEQQLVDCSSKYGNYGCNGGLMVNAFKYIKENGGIDTEKSYPYKARDGKCRFNPQTIGAKCSGYKNIMSRSEKALQKAVATIGPISVAIDAGQKSFQLYKRGIYNEPDCSSTDLNHGVLAVGYGTEKGRDYWLVKNRWAITSLVFSVVLILMSSMSNQKTFMSPVETSWGLRWGNKGYIQMSRNKKNQCGIATDASYPVV</sequence>
<feature type="domain" description="Peptidase C1A papain C-terminal" evidence="8">
    <location>
        <begin position="478"/>
        <end position="724"/>
    </location>
</feature>
<dbReference type="Pfam" id="PF08246">
    <property type="entry name" value="Inhibitor_I29"/>
    <property type="match status" value="3"/>
</dbReference>
<reference evidence="10" key="1">
    <citation type="journal article" date="2021" name="Cell">
        <title>Tracing the genetic footprints of vertebrate landing in non-teleost ray-finned fishes.</title>
        <authorList>
            <person name="Bi X."/>
            <person name="Wang K."/>
            <person name="Yang L."/>
            <person name="Pan H."/>
            <person name="Jiang H."/>
            <person name="Wei Q."/>
            <person name="Fang M."/>
            <person name="Yu H."/>
            <person name="Zhu C."/>
            <person name="Cai Y."/>
            <person name="He Y."/>
            <person name="Gan X."/>
            <person name="Zeng H."/>
            <person name="Yu D."/>
            <person name="Zhu Y."/>
            <person name="Jiang H."/>
            <person name="Qiu Q."/>
            <person name="Yang H."/>
            <person name="Zhang Y.E."/>
            <person name="Wang W."/>
            <person name="Zhu M."/>
            <person name="He S."/>
            <person name="Zhang G."/>
        </authorList>
    </citation>
    <scope>NUCLEOTIDE SEQUENCE</scope>
    <source>
        <strain evidence="10">Bchr_001</strain>
    </source>
</reference>